<evidence type="ECO:0000259" key="4">
    <source>
        <dbReference type="PROSITE" id="PS50897"/>
    </source>
</evidence>
<dbReference type="InterPro" id="IPR050618">
    <property type="entry name" value="Ubq-SigPath_Reg"/>
</dbReference>
<dbReference type="Proteomes" id="UP000018144">
    <property type="component" value="Unassembled WGS sequence"/>
</dbReference>
<feature type="region of interest" description="Disordered" evidence="2">
    <location>
        <begin position="40"/>
        <end position="62"/>
    </location>
</feature>
<dbReference type="OMA" id="LPTRWNK"/>
<dbReference type="InterPro" id="IPR001870">
    <property type="entry name" value="B30.2/SPRY"/>
</dbReference>
<proteinExistence type="predicted"/>
<dbReference type="SMART" id="SM00449">
    <property type="entry name" value="SPRY"/>
    <property type="match status" value="1"/>
</dbReference>
<dbReference type="EMBL" id="HF935214">
    <property type="protein sequence ID" value="CCX04683.1"/>
    <property type="molecule type" value="Genomic_DNA"/>
</dbReference>
<dbReference type="InterPro" id="IPR003877">
    <property type="entry name" value="SPRY_dom"/>
</dbReference>
<dbReference type="SMART" id="SM00757">
    <property type="entry name" value="CRA"/>
    <property type="match status" value="1"/>
</dbReference>
<dbReference type="InterPro" id="IPR006594">
    <property type="entry name" value="LisH"/>
</dbReference>
<dbReference type="SMART" id="SM00668">
    <property type="entry name" value="CTLH"/>
    <property type="match status" value="1"/>
</dbReference>
<name>U4KU25_PYROM</name>
<feature type="compositionally biased region" description="Polar residues" evidence="2">
    <location>
        <begin position="83"/>
        <end position="95"/>
    </location>
</feature>
<dbReference type="InterPro" id="IPR024964">
    <property type="entry name" value="CTLH/CRA"/>
</dbReference>
<gene>
    <name evidence="5" type="ORF">PCON_03286</name>
</gene>
<evidence type="ECO:0000256" key="1">
    <source>
        <dbReference type="ARBA" id="ARBA00002343"/>
    </source>
</evidence>
<dbReference type="InterPro" id="IPR006595">
    <property type="entry name" value="CTLH_C"/>
</dbReference>
<reference evidence="5 6" key="1">
    <citation type="journal article" date="2013" name="PLoS Genet.">
        <title>The genome and development-dependent transcriptomes of Pyronema confluens: a window into fungal evolution.</title>
        <authorList>
            <person name="Traeger S."/>
            <person name="Altegoer F."/>
            <person name="Freitag M."/>
            <person name="Gabaldon T."/>
            <person name="Kempken F."/>
            <person name="Kumar A."/>
            <person name="Marcet-Houben M."/>
            <person name="Poggeler S."/>
            <person name="Stajich J.E."/>
            <person name="Nowrousian M."/>
        </authorList>
    </citation>
    <scope>NUCLEOTIDE SEQUENCE [LARGE SCALE GENOMIC DNA]</scope>
    <source>
        <strain evidence="6">CBS 100304</strain>
        <tissue evidence="5">Vegetative mycelium</tissue>
    </source>
</reference>
<dbReference type="Pfam" id="PF10607">
    <property type="entry name" value="CTLH"/>
    <property type="match status" value="1"/>
</dbReference>
<comment type="function">
    <text evidence="1">Involved in the proteasome-dependent degradation of fructose-1,6-bisphosphatase.</text>
</comment>
<dbReference type="PANTHER" id="PTHR12864">
    <property type="entry name" value="RAN BINDING PROTEIN 9-RELATED"/>
    <property type="match status" value="1"/>
</dbReference>
<dbReference type="SUPFAM" id="SSF49899">
    <property type="entry name" value="Concanavalin A-like lectins/glucanases"/>
    <property type="match status" value="1"/>
</dbReference>
<dbReference type="Pfam" id="PF00622">
    <property type="entry name" value="SPRY"/>
    <property type="match status" value="1"/>
</dbReference>
<protein>
    <submittedName>
        <fullName evidence="5">Similar to Uncharacterized protein C1259.12c acc. no. O94712</fullName>
    </submittedName>
</protein>
<accession>U4KU25</accession>
<evidence type="ECO:0000259" key="3">
    <source>
        <dbReference type="PROSITE" id="PS50188"/>
    </source>
</evidence>
<evidence type="ECO:0000313" key="6">
    <source>
        <dbReference type="Proteomes" id="UP000018144"/>
    </source>
</evidence>
<dbReference type="InterPro" id="IPR013144">
    <property type="entry name" value="CRA_dom"/>
</dbReference>
<feature type="domain" description="B30.2/SPRY" evidence="3">
    <location>
        <begin position="100"/>
        <end position="295"/>
    </location>
</feature>
<feature type="region of interest" description="Disordered" evidence="2">
    <location>
        <begin position="83"/>
        <end position="111"/>
    </location>
</feature>
<organism evidence="5 6">
    <name type="scientific">Pyronema omphalodes (strain CBS 100304)</name>
    <name type="common">Pyronema confluens</name>
    <dbReference type="NCBI Taxonomy" id="1076935"/>
    <lineage>
        <taxon>Eukaryota</taxon>
        <taxon>Fungi</taxon>
        <taxon>Dikarya</taxon>
        <taxon>Ascomycota</taxon>
        <taxon>Pezizomycotina</taxon>
        <taxon>Pezizomycetes</taxon>
        <taxon>Pezizales</taxon>
        <taxon>Pyronemataceae</taxon>
        <taxon>Pyronema</taxon>
    </lineage>
</organism>
<evidence type="ECO:0000313" key="5">
    <source>
        <dbReference type="EMBL" id="CCX04683.1"/>
    </source>
</evidence>
<dbReference type="InterPro" id="IPR013320">
    <property type="entry name" value="ConA-like_dom_sf"/>
</dbReference>
<dbReference type="PROSITE" id="PS50188">
    <property type="entry name" value="B302_SPRY"/>
    <property type="match status" value="1"/>
</dbReference>
<feature type="domain" description="CTLH" evidence="4">
    <location>
        <begin position="382"/>
        <end position="438"/>
    </location>
</feature>
<dbReference type="STRING" id="1076935.U4KU25"/>
<dbReference type="Gene3D" id="2.60.120.920">
    <property type="match status" value="1"/>
</dbReference>
<dbReference type="AlphaFoldDB" id="U4KU25"/>
<dbReference type="InterPro" id="IPR043136">
    <property type="entry name" value="B30.2/SPRY_sf"/>
</dbReference>
<dbReference type="eggNOG" id="KOG1477">
    <property type="taxonomic scope" value="Eukaryota"/>
</dbReference>
<dbReference type="PROSITE" id="PS50897">
    <property type="entry name" value="CTLH"/>
    <property type="match status" value="1"/>
</dbReference>
<evidence type="ECO:0000256" key="2">
    <source>
        <dbReference type="SAM" id="MobiDB-lite"/>
    </source>
</evidence>
<keyword evidence="6" id="KW-1185">Reference proteome</keyword>
<dbReference type="OrthoDB" id="25503at2759"/>
<dbReference type="PROSITE" id="PS50896">
    <property type="entry name" value="LISH"/>
    <property type="match status" value="1"/>
</dbReference>
<sequence>MTTVLAAEFLASTDMSLRRPTITAQSSSYAAVASGQARSLPLNPHPAAAMNNSLHHDPQPQRPIVPSYLLESAYADTLLNSRTPTSALGSSSSERSPYGRASHNSENIESRTRQQLNLLPSRWSDTDKSPNAELLCHGSEVRLFGPPKVDVSADHASAVRANRSIPPSCGVFYYETTIVDVGKEGSIAVGFCTEKASLHKLPGWEADSWGYHSDDGHAFCCAGKRAKIGSKFQKEDIIGCGINFRDGAIFYTRNGNFLGVACSHQTSRLNKPIYPMVGLKKTGEHIRVNFGQQGFFFDIDTYMKEQKQKTYDEFDSQSITQLCPPLDETTLIQALASQYLSHNGYIETAKAFAHDVSNESRMLGNPNTNLGIKSLDPKGDSDAVNRHRIRRAVLDGDIDRAIELTNIHYPSVLNDDLLHFRLKRRKLVEMIRECADQGNNNKSSGAGMMDIDSWPEEPPEDVKNALDQAVEYGQQLREQFKCDNRPEIKRPLEEAFSLLAYTDPRNSVLAHLLDDKGRIKDGEVLNSAILVSLGLSPFAALERVVKHSSVIVQDLSANGGPGAFVSLKNDFFKD</sequence>